<name>A0A0P1B8Z1_9BASI</name>
<dbReference type="AlphaFoldDB" id="A0A0P1B8Z1"/>
<feature type="chain" id="PRO_5006059290" description="RmlC-like jelly roll fold" evidence="1">
    <location>
        <begin position="17"/>
        <end position="65"/>
    </location>
</feature>
<dbReference type="EMBL" id="CCYA01000118">
    <property type="protein sequence ID" value="CEH12064.1"/>
    <property type="molecule type" value="Genomic_DNA"/>
</dbReference>
<accession>A0A0P1B8Z1</accession>
<proteinExistence type="predicted"/>
<evidence type="ECO:0000313" key="2">
    <source>
        <dbReference type="EMBL" id="CEH12064.1"/>
    </source>
</evidence>
<evidence type="ECO:0008006" key="4">
    <source>
        <dbReference type="Google" id="ProtNLM"/>
    </source>
</evidence>
<evidence type="ECO:0000256" key="1">
    <source>
        <dbReference type="SAM" id="SignalP"/>
    </source>
</evidence>
<evidence type="ECO:0000313" key="3">
    <source>
        <dbReference type="Proteomes" id="UP000054845"/>
    </source>
</evidence>
<organism evidence="2 3">
    <name type="scientific">Ceraceosorus bombacis</name>
    <dbReference type="NCBI Taxonomy" id="401625"/>
    <lineage>
        <taxon>Eukaryota</taxon>
        <taxon>Fungi</taxon>
        <taxon>Dikarya</taxon>
        <taxon>Basidiomycota</taxon>
        <taxon>Ustilaginomycotina</taxon>
        <taxon>Exobasidiomycetes</taxon>
        <taxon>Ceraceosorales</taxon>
        <taxon>Ceraceosoraceae</taxon>
        <taxon>Ceraceosorus</taxon>
    </lineage>
</organism>
<keyword evidence="1" id="KW-0732">Signal</keyword>
<keyword evidence="3" id="KW-1185">Reference proteome</keyword>
<protein>
    <recommendedName>
        <fullName evidence="4">RmlC-like jelly roll fold</fullName>
    </recommendedName>
</protein>
<feature type="signal peptide" evidence="1">
    <location>
        <begin position="1"/>
        <end position="16"/>
    </location>
</feature>
<sequence>MLSLSLWLRVILSGRGLLRVILSGRGFLRVILSGRGFLGVILRGKVKVFDYNAGQRACALSDVVT</sequence>
<reference evidence="2 3" key="1">
    <citation type="submission" date="2014-09" db="EMBL/GenBank/DDBJ databases">
        <authorList>
            <person name="Magalhaes I.L.F."/>
            <person name="Oliveira U."/>
            <person name="Santos F.R."/>
            <person name="Vidigal T.H.D.A."/>
            <person name="Brescovit A.D."/>
            <person name="Santos A.J."/>
        </authorList>
    </citation>
    <scope>NUCLEOTIDE SEQUENCE [LARGE SCALE GENOMIC DNA]</scope>
</reference>
<dbReference type="Proteomes" id="UP000054845">
    <property type="component" value="Unassembled WGS sequence"/>
</dbReference>